<accession>A0ABQ2LDA2</accession>
<name>A0ABQ2LDA2_9PROT</name>
<dbReference type="Proteomes" id="UP000602381">
    <property type="component" value="Unassembled WGS sequence"/>
</dbReference>
<proteinExistence type="predicted"/>
<dbReference type="SUPFAM" id="SSF52540">
    <property type="entry name" value="P-loop containing nucleoside triphosphate hydrolases"/>
    <property type="match status" value="1"/>
</dbReference>
<protein>
    <recommendedName>
        <fullName evidence="3">Protein ImuA</fullName>
    </recommendedName>
</protein>
<organism evidence="1 2">
    <name type="scientific">Iodidimonas muriae</name>
    <dbReference type="NCBI Taxonomy" id="261467"/>
    <lineage>
        <taxon>Bacteria</taxon>
        <taxon>Pseudomonadati</taxon>
        <taxon>Pseudomonadota</taxon>
        <taxon>Alphaproteobacteria</taxon>
        <taxon>Iodidimonadales</taxon>
        <taxon>Iodidimonadaceae</taxon>
        <taxon>Iodidimonas</taxon>
    </lineage>
</organism>
<dbReference type="PIRSF" id="PIRSF034285">
    <property type="entry name" value="UCP034285"/>
    <property type="match status" value="1"/>
</dbReference>
<evidence type="ECO:0000313" key="1">
    <source>
        <dbReference type="EMBL" id="GGO11671.1"/>
    </source>
</evidence>
<dbReference type="Gene3D" id="3.40.50.300">
    <property type="entry name" value="P-loop containing nucleotide triphosphate hydrolases"/>
    <property type="match status" value="1"/>
</dbReference>
<gene>
    <name evidence="1" type="ORF">GCM10007972_15670</name>
</gene>
<keyword evidence="2" id="KW-1185">Reference proteome</keyword>
<sequence length="227" mass="23746">MGVASFDAALGGLALGVVHEVVPQDVLNVGAAAGFVGALALRRLAGEATGPVFWCARHDGLFEAGALSGRGLVNMGADPSRFLLASGRRDEDVLWALEEALRSGAVALAVGEVASASLVATRRLSLAARDHGVPAVLLRTERGLGPSAARTRWRVAAAQSRPPPFAPTAPGRPCWQVALVKGWREQPVSRILEWDHETRCFLDIAGLADHLPETHSGGAVLPFLCTG</sequence>
<dbReference type="InterPro" id="IPR027417">
    <property type="entry name" value="P-loop_NTPase"/>
</dbReference>
<comment type="caution">
    <text evidence="1">The sequence shown here is derived from an EMBL/GenBank/DDBJ whole genome shotgun (WGS) entry which is preliminary data.</text>
</comment>
<reference evidence="2" key="1">
    <citation type="journal article" date="2019" name="Int. J. Syst. Evol. Microbiol.">
        <title>The Global Catalogue of Microorganisms (GCM) 10K type strain sequencing project: providing services to taxonomists for standard genome sequencing and annotation.</title>
        <authorList>
            <consortium name="The Broad Institute Genomics Platform"/>
            <consortium name="The Broad Institute Genome Sequencing Center for Infectious Disease"/>
            <person name="Wu L."/>
            <person name="Ma J."/>
        </authorList>
    </citation>
    <scope>NUCLEOTIDE SEQUENCE [LARGE SCALE GENOMIC DNA]</scope>
    <source>
        <strain evidence="2">JCM 17843</strain>
    </source>
</reference>
<evidence type="ECO:0008006" key="3">
    <source>
        <dbReference type="Google" id="ProtNLM"/>
    </source>
</evidence>
<dbReference type="InterPro" id="IPR017026">
    <property type="entry name" value="ImuA"/>
</dbReference>
<dbReference type="EMBL" id="BMOV01000004">
    <property type="protein sequence ID" value="GGO11671.1"/>
    <property type="molecule type" value="Genomic_DNA"/>
</dbReference>
<evidence type="ECO:0000313" key="2">
    <source>
        <dbReference type="Proteomes" id="UP000602381"/>
    </source>
</evidence>